<evidence type="ECO:0000256" key="5">
    <source>
        <dbReference type="SAM" id="MobiDB-lite"/>
    </source>
</evidence>
<evidence type="ECO:0000259" key="6">
    <source>
        <dbReference type="PROSITE" id="PS50977"/>
    </source>
</evidence>
<dbReference type="GO" id="GO:0003700">
    <property type="term" value="F:DNA-binding transcription factor activity"/>
    <property type="evidence" value="ECO:0007669"/>
    <property type="project" value="TreeGrafter"/>
</dbReference>
<reference evidence="7" key="1">
    <citation type="journal article" date="2021" name="PeerJ">
        <title>Extensive microbial diversity within the chicken gut microbiome revealed by metagenomics and culture.</title>
        <authorList>
            <person name="Gilroy R."/>
            <person name="Ravi A."/>
            <person name="Getino M."/>
            <person name="Pursley I."/>
            <person name="Horton D.L."/>
            <person name="Alikhan N.F."/>
            <person name="Baker D."/>
            <person name="Gharbi K."/>
            <person name="Hall N."/>
            <person name="Watson M."/>
            <person name="Adriaenssens E.M."/>
            <person name="Foster-Nyarko E."/>
            <person name="Jarju S."/>
            <person name="Secka A."/>
            <person name="Antonio M."/>
            <person name="Oren A."/>
            <person name="Chaudhuri R.R."/>
            <person name="La Ragione R."/>
            <person name="Hildebrand F."/>
            <person name="Pallen M.J."/>
        </authorList>
    </citation>
    <scope>NUCLEOTIDE SEQUENCE</scope>
    <source>
        <strain evidence="7">CHK32-1732</strain>
    </source>
</reference>
<evidence type="ECO:0000256" key="3">
    <source>
        <dbReference type="ARBA" id="ARBA00023163"/>
    </source>
</evidence>
<evidence type="ECO:0000313" key="7">
    <source>
        <dbReference type="EMBL" id="HIW90992.1"/>
    </source>
</evidence>
<dbReference type="GO" id="GO:0000976">
    <property type="term" value="F:transcription cis-regulatory region binding"/>
    <property type="evidence" value="ECO:0007669"/>
    <property type="project" value="TreeGrafter"/>
</dbReference>
<evidence type="ECO:0000313" key="8">
    <source>
        <dbReference type="Proteomes" id="UP000824190"/>
    </source>
</evidence>
<keyword evidence="2 4" id="KW-0238">DNA-binding</keyword>
<name>A0A9D1RNV4_9CORY</name>
<keyword evidence="3" id="KW-0804">Transcription</keyword>
<evidence type="ECO:0000256" key="1">
    <source>
        <dbReference type="ARBA" id="ARBA00023015"/>
    </source>
</evidence>
<sequence>MTDLTDSTPISSSTEVNASGGRRRSDETRGCILDHARVAFNQRPYSEVSLKEIAADAGVSAPLIIKYFGTKENLYEAQLDFSAVAERIAGMDFNSLGTSLVRVVMESPEDSPNSLIRKLADAGGNRHIVSTLGQVFRAQVVSPVLQRVSSEADELTRAGHGEEVSDAEMRAEAAISMLIGVEMMRRLITQDYFNQADVDTFVDYYGSLVQKVLDGRVGEV</sequence>
<dbReference type="SUPFAM" id="SSF48498">
    <property type="entry name" value="Tetracyclin repressor-like, C-terminal domain"/>
    <property type="match status" value="1"/>
</dbReference>
<organism evidence="7 8">
    <name type="scientific">Candidatus Corynebacterium avicola</name>
    <dbReference type="NCBI Taxonomy" id="2838527"/>
    <lineage>
        <taxon>Bacteria</taxon>
        <taxon>Bacillati</taxon>
        <taxon>Actinomycetota</taxon>
        <taxon>Actinomycetes</taxon>
        <taxon>Mycobacteriales</taxon>
        <taxon>Corynebacteriaceae</taxon>
        <taxon>Corynebacterium</taxon>
    </lineage>
</organism>
<dbReference type="Proteomes" id="UP000824190">
    <property type="component" value="Unassembled WGS sequence"/>
</dbReference>
<dbReference type="InterPro" id="IPR041678">
    <property type="entry name" value="TetR_C_16"/>
</dbReference>
<protein>
    <submittedName>
        <fullName evidence="7">TetR/AcrR family transcriptional regulator</fullName>
    </submittedName>
</protein>
<dbReference type="SUPFAM" id="SSF46689">
    <property type="entry name" value="Homeodomain-like"/>
    <property type="match status" value="1"/>
</dbReference>
<dbReference type="Gene3D" id="1.10.357.10">
    <property type="entry name" value="Tetracycline Repressor, domain 2"/>
    <property type="match status" value="1"/>
</dbReference>
<dbReference type="AlphaFoldDB" id="A0A9D1RNV4"/>
<dbReference type="Pfam" id="PF00440">
    <property type="entry name" value="TetR_N"/>
    <property type="match status" value="1"/>
</dbReference>
<comment type="caution">
    <text evidence="7">The sequence shown here is derived from an EMBL/GenBank/DDBJ whole genome shotgun (WGS) entry which is preliminary data.</text>
</comment>
<feature type="DNA-binding region" description="H-T-H motif" evidence="4">
    <location>
        <begin position="49"/>
        <end position="68"/>
    </location>
</feature>
<accession>A0A9D1RNV4</accession>
<proteinExistence type="predicted"/>
<dbReference type="PANTHER" id="PTHR30055">
    <property type="entry name" value="HTH-TYPE TRANSCRIPTIONAL REGULATOR RUTR"/>
    <property type="match status" value="1"/>
</dbReference>
<feature type="region of interest" description="Disordered" evidence="5">
    <location>
        <begin position="1"/>
        <end position="27"/>
    </location>
</feature>
<dbReference type="Pfam" id="PF17920">
    <property type="entry name" value="TetR_C_16"/>
    <property type="match status" value="1"/>
</dbReference>
<dbReference type="InterPro" id="IPR036271">
    <property type="entry name" value="Tet_transcr_reg_TetR-rel_C_sf"/>
</dbReference>
<dbReference type="InterPro" id="IPR001647">
    <property type="entry name" value="HTH_TetR"/>
</dbReference>
<keyword evidence="1" id="KW-0805">Transcription regulation</keyword>
<feature type="domain" description="HTH tetR-type" evidence="6">
    <location>
        <begin position="26"/>
        <end position="86"/>
    </location>
</feature>
<evidence type="ECO:0000256" key="2">
    <source>
        <dbReference type="ARBA" id="ARBA00023125"/>
    </source>
</evidence>
<reference evidence="7" key="2">
    <citation type="submission" date="2021-04" db="EMBL/GenBank/DDBJ databases">
        <authorList>
            <person name="Gilroy R."/>
        </authorList>
    </citation>
    <scope>NUCLEOTIDE SEQUENCE</scope>
    <source>
        <strain evidence="7">CHK32-1732</strain>
    </source>
</reference>
<dbReference type="PROSITE" id="PS50977">
    <property type="entry name" value="HTH_TETR_2"/>
    <property type="match status" value="1"/>
</dbReference>
<dbReference type="EMBL" id="DXGC01000047">
    <property type="protein sequence ID" value="HIW90992.1"/>
    <property type="molecule type" value="Genomic_DNA"/>
</dbReference>
<dbReference type="InterPro" id="IPR050109">
    <property type="entry name" value="HTH-type_TetR-like_transc_reg"/>
</dbReference>
<evidence type="ECO:0000256" key="4">
    <source>
        <dbReference type="PROSITE-ProRule" id="PRU00335"/>
    </source>
</evidence>
<dbReference type="InterPro" id="IPR009057">
    <property type="entry name" value="Homeodomain-like_sf"/>
</dbReference>
<gene>
    <name evidence="7" type="ORF">H9870_04935</name>
</gene>
<dbReference type="PANTHER" id="PTHR30055:SF234">
    <property type="entry name" value="HTH-TYPE TRANSCRIPTIONAL REGULATOR BETI"/>
    <property type="match status" value="1"/>
</dbReference>
<feature type="compositionally biased region" description="Polar residues" evidence="5">
    <location>
        <begin position="1"/>
        <end position="17"/>
    </location>
</feature>